<reference evidence="2" key="1">
    <citation type="journal article" date="2019" name="Int. J. Syst. Evol. Microbiol.">
        <title>The Global Catalogue of Microorganisms (GCM) 10K type strain sequencing project: providing services to taxonomists for standard genome sequencing and annotation.</title>
        <authorList>
            <consortium name="The Broad Institute Genomics Platform"/>
            <consortium name="The Broad Institute Genome Sequencing Center for Infectious Disease"/>
            <person name="Wu L."/>
            <person name="Ma J."/>
        </authorList>
    </citation>
    <scope>NUCLEOTIDE SEQUENCE [LARGE SCALE GENOMIC DNA]</scope>
    <source>
        <strain evidence="2">NBRC 103191</strain>
    </source>
</reference>
<organism evidence="1 2">
    <name type="scientific">Psychrobacter pacificensis</name>
    <dbReference type="NCBI Taxonomy" id="112002"/>
    <lineage>
        <taxon>Bacteria</taxon>
        <taxon>Pseudomonadati</taxon>
        <taxon>Pseudomonadota</taxon>
        <taxon>Gammaproteobacteria</taxon>
        <taxon>Moraxellales</taxon>
        <taxon>Moraxellaceae</taxon>
        <taxon>Psychrobacter</taxon>
    </lineage>
</organism>
<protein>
    <submittedName>
        <fullName evidence="1">Uncharacterized protein</fullName>
    </submittedName>
</protein>
<accession>A0ABQ5YZB1</accession>
<sequence length="51" mass="5571">MKLKSIGQLSVINDQKSEADLKKNSIDKWGLWKGVCEGINKANILNGGSIK</sequence>
<proteinExistence type="predicted"/>
<dbReference type="Proteomes" id="UP001156645">
    <property type="component" value="Unassembled WGS sequence"/>
</dbReference>
<name>A0ABQ5YZB1_9GAMM</name>
<gene>
    <name evidence="1" type="ORF">GCM10007915_10440</name>
</gene>
<evidence type="ECO:0000313" key="2">
    <source>
        <dbReference type="Proteomes" id="UP001156645"/>
    </source>
</evidence>
<evidence type="ECO:0000313" key="1">
    <source>
        <dbReference type="EMBL" id="GLR28806.1"/>
    </source>
</evidence>
<comment type="caution">
    <text evidence="1">The sequence shown here is derived from an EMBL/GenBank/DDBJ whole genome shotgun (WGS) entry which is preliminary data.</text>
</comment>
<dbReference type="EMBL" id="BSOK01000020">
    <property type="protein sequence ID" value="GLR28806.1"/>
    <property type="molecule type" value="Genomic_DNA"/>
</dbReference>
<keyword evidence="2" id="KW-1185">Reference proteome</keyword>